<evidence type="ECO:0000256" key="1">
    <source>
        <dbReference type="SAM" id="MobiDB-lite"/>
    </source>
</evidence>
<evidence type="ECO:0000313" key="2">
    <source>
        <dbReference type="EMBL" id="GAA4399054.1"/>
    </source>
</evidence>
<comment type="caution">
    <text evidence="2">The sequence shown here is derived from an EMBL/GenBank/DDBJ whole genome shotgun (WGS) entry which is preliminary data.</text>
</comment>
<keyword evidence="3" id="KW-1185">Reference proteome</keyword>
<sequence>MATAAGFVVRGDAEWVATETDEQGRTLWMPTEFSWVRRTDVEVDDEGHDVGGNVDIGVRFGYVNGRIALKELRIVPRAGGAGYGRFMRSAALERLGLDGLVSVAEVRDEDAADALDWFFDGQDHSGYAAVQGAMAKELARRTTNQHRGRPPVDPALIEEAAEVYRAAEHTPLQAVADAQGVSRPTASRRVKLARERGLLPPTTPGKVAR</sequence>
<gene>
    <name evidence="2" type="ORF">GCM10023153_24640</name>
</gene>
<name>A0ABP8K0T8_9MICO</name>
<organism evidence="2 3">
    <name type="scientific">Ornithinibacter aureus</name>
    <dbReference type="NCBI Taxonomy" id="622664"/>
    <lineage>
        <taxon>Bacteria</taxon>
        <taxon>Bacillati</taxon>
        <taxon>Actinomycetota</taxon>
        <taxon>Actinomycetes</taxon>
        <taxon>Micrococcales</taxon>
        <taxon>Intrasporangiaceae</taxon>
        <taxon>Ornithinibacter</taxon>
    </lineage>
</organism>
<dbReference type="EMBL" id="BAABFX010000033">
    <property type="protein sequence ID" value="GAA4399054.1"/>
    <property type="molecule type" value="Genomic_DNA"/>
</dbReference>
<dbReference type="Proteomes" id="UP001500390">
    <property type="component" value="Unassembled WGS sequence"/>
</dbReference>
<evidence type="ECO:0000313" key="3">
    <source>
        <dbReference type="Proteomes" id="UP001500390"/>
    </source>
</evidence>
<feature type="region of interest" description="Disordered" evidence="1">
    <location>
        <begin position="177"/>
        <end position="209"/>
    </location>
</feature>
<protein>
    <submittedName>
        <fullName evidence="2">Uncharacterized protein</fullName>
    </submittedName>
</protein>
<reference evidence="3" key="1">
    <citation type="journal article" date="2019" name="Int. J. Syst. Evol. Microbiol.">
        <title>The Global Catalogue of Microorganisms (GCM) 10K type strain sequencing project: providing services to taxonomists for standard genome sequencing and annotation.</title>
        <authorList>
            <consortium name="The Broad Institute Genomics Platform"/>
            <consortium name="The Broad Institute Genome Sequencing Center for Infectious Disease"/>
            <person name="Wu L."/>
            <person name="Ma J."/>
        </authorList>
    </citation>
    <scope>NUCLEOTIDE SEQUENCE [LARGE SCALE GENOMIC DNA]</scope>
    <source>
        <strain evidence="3">JCM 17738</strain>
    </source>
</reference>
<dbReference type="RefSeq" id="WP_159899745.1">
    <property type="nucleotide sequence ID" value="NZ_BAABFX010000033.1"/>
</dbReference>
<proteinExistence type="predicted"/>
<accession>A0ABP8K0T8</accession>